<sequence length="181" mass="21313">MPPVRVKRSENSNKGSYTYSEIYSLAFKQVINDQTYLIVKNQKFKWDLLILNAIINEDDTSNMNDSSVEKPFVFIGFLSALCRYKESGLAKNFRAKFYNKVKQIYQLEVNDQKTKEPSNSIRLKYSNEIISQKFEGNTYERMDNDHISDFVRHFIQWTSTLVLVEDDEPNFKLFITKFNAT</sequence>
<reference evidence="1 2" key="1">
    <citation type="journal article" date="2016" name="Proc. Natl. Acad. Sci. U.S.A.">
        <title>Comparative genomics of biotechnologically important yeasts.</title>
        <authorList>
            <person name="Riley R."/>
            <person name="Haridas S."/>
            <person name="Wolfe K.H."/>
            <person name="Lopes M.R."/>
            <person name="Hittinger C.T."/>
            <person name="Goeker M."/>
            <person name="Salamov A.A."/>
            <person name="Wisecaver J.H."/>
            <person name="Long T.M."/>
            <person name="Calvey C.H."/>
            <person name="Aerts A.L."/>
            <person name="Barry K.W."/>
            <person name="Choi C."/>
            <person name="Clum A."/>
            <person name="Coughlan A.Y."/>
            <person name="Deshpande S."/>
            <person name="Douglass A.P."/>
            <person name="Hanson S.J."/>
            <person name="Klenk H.-P."/>
            <person name="LaButti K.M."/>
            <person name="Lapidus A."/>
            <person name="Lindquist E.A."/>
            <person name="Lipzen A.M."/>
            <person name="Meier-Kolthoff J.P."/>
            <person name="Ohm R.A."/>
            <person name="Otillar R.P."/>
            <person name="Pangilinan J.L."/>
            <person name="Peng Y."/>
            <person name="Rokas A."/>
            <person name="Rosa C.A."/>
            <person name="Scheuner C."/>
            <person name="Sibirny A.A."/>
            <person name="Slot J.C."/>
            <person name="Stielow J.B."/>
            <person name="Sun H."/>
            <person name="Kurtzman C.P."/>
            <person name="Blackwell M."/>
            <person name="Grigoriev I.V."/>
            <person name="Jeffries T.W."/>
        </authorList>
    </citation>
    <scope>NUCLEOTIDE SEQUENCE [LARGE SCALE GENOMIC DNA]</scope>
    <source>
        <strain evidence="2">ATCC 58044 / CBS 1984 / NCYC 433 / NRRL Y-366-8</strain>
    </source>
</reference>
<dbReference type="GeneID" id="30200120"/>
<accession>A0A1E3P8I2</accession>
<evidence type="ECO:0000313" key="1">
    <source>
        <dbReference type="EMBL" id="ODQ61711.1"/>
    </source>
</evidence>
<protein>
    <submittedName>
        <fullName evidence="1">Uncharacterized protein</fullName>
    </submittedName>
</protein>
<evidence type="ECO:0000313" key="2">
    <source>
        <dbReference type="Proteomes" id="UP000094112"/>
    </source>
</evidence>
<keyword evidence="2" id="KW-1185">Reference proteome</keyword>
<dbReference type="EMBL" id="KV454208">
    <property type="protein sequence ID" value="ODQ61711.1"/>
    <property type="molecule type" value="Genomic_DNA"/>
</dbReference>
<proteinExistence type="predicted"/>
<dbReference type="RefSeq" id="XP_019040918.1">
    <property type="nucleotide sequence ID" value="XM_019182874.1"/>
</dbReference>
<dbReference type="AlphaFoldDB" id="A0A1E3P8I2"/>
<gene>
    <name evidence="1" type="ORF">WICANDRAFT_59794</name>
</gene>
<organism evidence="1 2">
    <name type="scientific">Wickerhamomyces anomalus (strain ATCC 58044 / CBS 1984 / NCYC 433 / NRRL Y-366-8)</name>
    <name type="common">Yeast</name>
    <name type="synonym">Hansenula anomala</name>
    <dbReference type="NCBI Taxonomy" id="683960"/>
    <lineage>
        <taxon>Eukaryota</taxon>
        <taxon>Fungi</taxon>
        <taxon>Dikarya</taxon>
        <taxon>Ascomycota</taxon>
        <taxon>Saccharomycotina</taxon>
        <taxon>Saccharomycetes</taxon>
        <taxon>Phaffomycetales</taxon>
        <taxon>Wickerhamomycetaceae</taxon>
        <taxon>Wickerhamomyces</taxon>
    </lineage>
</organism>
<dbReference type="Proteomes" id="UP000094112">
    <property type="component" value="Unassembled WGS sequence"/>
</dbReference>
<name>A0A1E3P8I2_WICAA</name>